<evidence type="ECO:0000313" key="1">
    <source>
        <dbReference type="EMBL" id="OOP59997.1"/>
    </source>
</evidence>
<dbReference type="Proteomes" id="UP000189722">
    <property type="component" value="Unassembled WGS sequence"/>
</dbReference>
<dbReference type="EMBL" id="MWKN01000009">
    <property type="protein sequence ID" value="OOP59997.1"/>
    <property type="molecule type" value="Genomic_DNA"/>
</dbReference>
<accession>A0A1S9M3Z2</accession>
<protein>
    <submittedName>
        <fullName evidence="1">Uncharacterized protein</fullName>
    </submittedName>
</protein>
<reference evidence="1 2" key="1">
    <citation type="submission" date="2017-02" db="EMBL/GenBank/DDBJ databases">
        <title>A draft genome of 'Candidatus Phytoplasma aurantifolia' the agent of the witches-broom disease of lime.</title>
        <authorList>
            <person name="Foissac X."/>
            <person name="Carle P."/>
        </authorList>
    </citation>
    <scope>NUCLEOTIDE SEQUENCE [LARGE SCALE GENOMIC DNA]</scope>
    <source>
        <strain evidence="1 2">WBDL</strain>
    </source>
</reference>
<gene>
    <name evidence="1" type="ORF">B2G44_00360</name>
</gene>
<proteinExistence type="predicted"/>
<sequence>MPKSKKNIDEIEKKIALIGMEQEQLKILRTGAEASRTALDDWDKRHEFSFGNLRDALLGRAELYMDAFGGRGMLRVISGGVTKKVAGTMAKVGFGVHETHQNK</sequence>
<dbReference type="AlphaFoldDB" id="A0A1S9M3Z2"/>
<organism evidence="1 2">
    <name type="scientific">Candidatus Phytoplasma citri</name>
    <dbReference type="NCBI Taxonomy" id="180978"/>
    <lineage>
        <taxon>Bacteria</taxon>
        <taxon>Bacillati</taxon>
        <taxon>Mycoplasmatota</taxon>
        <taxon>Mollicutes</taxon>
        <taxon>Acholeplasmatales</taxon>
        <taxon>Acholeplasmataceae</taxon>
        <taxon>Candidatus Phytoplasma</taxon>
        <taxon>16SrII (Peanut WB group)</taxon>
    </lineage>
</organism>
<evidence type="ECO:0000313" key="2">
    <source>
        <dbReference type="Proteomes" id="UP000189722"/>
    </source>
</evidence>
<dbReference type="RefSeq" id="WP_078122885.1">
    <property type="nucleotide sequence ID" value="NZ_JBDPDC010000093.1"/>
</dbReference>
<name>A0A1S9M3Z2_9MOLU</name>
<comment type="caution">
    <text evidence="1">The sequence shown here is derived from an EMBL/GenBank/DDBJ whole genome shotgun (WGS) entry which is preliminary data.</text>
</comment>
<dbReference type="STRING" id="180978.B2G44_00360"/>